<dbReference type="Pfam" id="PF05233">
    <property type="entry name" value="PHB_acc"/>
    <property type="match status" value="1"/>
</dbReference>
<dbReference type="InterPro" id="IPR012909">
    <property type="entry name" value="PHA_DNA-bd_N"/>
</dbReference>
<evidence type="ECO:0000313" key="4">
    <source>
        <dbReference type="Proteomes" id="UP000635071"/>
    </source>
</evidence>
<evidence type="ECO:0000259" key="1">
    <source>
        <dbReference type="Pfam" id="PF05233"/>
    </source>
</evidence>
<dbReference type="InterPro" id="IPR010134">
    <property type="entry name" value="PHA_reg_PhaR"/>
</dbReference>
<keyword evidence="4" id="KW-1185">Reference proteome</keyword>
<organism evidence="3 4">
    <name type="scientific">Sandarakinorhabdus glacialis</name>
    <dbReference type="NCBI Taxonomy" id="1614636"/>
    <lineage>
        <taxon>Bacteria</taxon>
        <taxon>Pseudomonadati</taxon>
        <taxon>Pseudomonadota</taxon>
        <taxon>Alphaproteobacteria</taxon>
        <taxon>Sphingomonadales</taxon>
        <taxon>Sphingosinicellaceae</taxon>
        <taxon>Sandarakinorhabdus</taxon>
    </lineage>
</organism>
<evidence type="ECO:0000313" key="3">
    <source>
        <dbReference type="EMBL" id="GGD98433.1"/>
    </source>
</evidence>
<gene>
    <name evidence="3" type="ORF">GCM10011529_00600</name>
</gene>
<sequence length="198" mass="21438">MAESPSSKAGSSDGHKPAIESGSVIIKKYANRRLYNTETSSYITLDHLATMTRDGRDFQVFDARSGEDITRSVLTQIVMEEESTGQTMLPVPFLRQIIAMYGDSMQSMVPHYLEASMAAFAENQNKFRDAALKPFEQLAKQNLALFQAAAGMLTSARPVMPPQPTAPTVPAPTSDSELSALKAQLAALQARLDGIAKG</sequence>
<reference evidence="3" key="2">
    <citation type="submission" date="2020-09" db="EMBL/GenBank/DDBJ databases">
        <authorList>
            <person name="Sun Q."/>
            <person name="Zhou Y."/>
        </authorList>
    </citation>
    <scope>NUCLEOTIDE SEQUENCE</scope>
    <source>
        <strain evidence="3">CGMCC 1.15519</strain>
    </source>
</reference>
<dbReference type="InterPro" id="IPR007897">
    <property type="entry name" value="PHB_accumulat"/>
</dbReference>
<dbReference type="Pfam" id="PF07879">
    <property type="entry name" value="PHB_acc_N"/>
    <property type="match status" value="1"/>
</dbReference>
<proteinExistence type="predicted"/>
<comment type="caution">
    <text evidence="3">The sequence shown here is derived from an EMBL/GenBank/DDBJ whole genome shotgun (WGS) entry which is preliminary data.</text>
</comment>
<dbReference type="NCBIfam" id="TIGR01848">
    <property type="entry name" value="PHA_reg_PhaR"/>
    <property type="match status" value="1"/>
</dbReference>
<evidence type="ECO:0000259" key="2">
    <source>
        <dbReference type="Pfam" id="PF07879"/>
    </source>
</evidence>
<name>A0A916ZHJ4_9SPHN</name>
<accession>A0A916ZHJ4</accession>
<dbReference type="EMBL" id="BMJM01000001">
    <property type="protein sequence ID" value="GGD98433.1"/>
    <property type="molecule type" value="Genomic_DNA"/>
</dbReference>
<dbReference type="RefSeq" id="WP_188760911.1">
    <property type="nucleotide sequence ID" value="NZ_BMJM01000001.1"/>
</dbReference>
<dbReference type="GO" id="GO:0006355">
    <property type="term" value="P:regulation of DNA-templated transcription"/>
    <property type="evidence" value="ECO:0007669"/>
    <property type="project" value="InterPro"/>
</dbReference>
<dbReference type="AlphaFoldDB" id="A0A916ZHJ4"/>
<protein>
    <submittedName>
        <fullName evidence="3">Polyhydroxyalkanoate synthesis repressor PhaR</fullName>
    </submittedName>
</protein>
<feature type="domain" description="PHA accumulation regulator DNA-binding N-terminal" evidence="2">
    <location>
        <begin position="25"/>
        <end position="84"/>
    </location>
</feature>
<dbReference type="Proteomes" id="UP000635071">
    <property type="component" value="Unassembled WGS sequence"/>
</dbReference>
<feature type="domain" description="PHB accumulation regulatory" evidence="1">
    <location>
        <begin position="89"/>
        <end position="128"/>
    </location>
</feature>
<reference evidence="3" key="1">
    <citation type="journal article" date="2014" name="Int. J. Syst. Evol. Microbiol.">
        <title>Complete genome sequence of Corynebacterium casei LMG S-19264T (=DSM 44701T), isolated from a smear-ripened cheese.</title>
        <authorList>
            <consortium name="US DOE Joint Genome Institute (JGI-PGF)"/>
            <person name="Walter F."/>
            <person name="Albersmeier A."/>
            <person name="Kalinowski J."/>
            <person name="Ruckert C."/>
        </authorList>
    </citation>
    <scope>NUCLEOTIDE SEQUENCE</scope>
    <source>
        <strain evidence="3">CGMCC 1.15519</strain>
    </source>
</reference>